<name>W5W088_9PSEU</name>
<dbReference type="HOGENOM" id="CLU_058422_0_0_11"/>
<dbReference type="Pfam" id="PF13578">
    <property type="entry name" value="Methyltransf_24"/>
    <property type="match status" value="1"/>
</dbReference>
<dbReference type="eggNOG" id="COG4122">
    <property type="taxonomic scope" value="Bacteria"/>
</dbReference>
<organism evidence="1 2">
    <name type="scientific">Kutzneria albida DSM 43870</name>
    <dbReference type="NCBI Taxonomy" id="1449976"/>
    <lineage>
        <taxon>Bacteria</taxon>
        <taxon>Bacillati</taxon>
        <taxon>Actinomycetota</taxon>
        <taxon>Actinomycetes</taxon>
        <taxon>Pseudonocardiales</taxon>
        <taxon>Pseudonocardiaceae</taxon>
        <taxon>Kutzneria</taxon>
    </lineage>
</organism>
<dbReference type="AlphaFoldDB" id="W5W088"/>
<proteinExistence type="predicted"/>
<evidence type="ECO:0000313" key="2">
    <source>
        <dbReference type="Proteomes" id="UP000019225"/>
    </source>
</evidence>
<protein>
    <recommendedName>
        <fullName evidence="3">Class I SAM-dependent methyltransferase</fullName>
    </recommendedName>
</protein>
<dbReference type="KEGG" id="kal:KALB_796"/>
<accession>W5W088</accession>
<dbReference type="EMBL" id="CP007155">
    <property type="protein sequence ID" value="AHH94170.1"/>
    <property type="molecule type" value="Genomic_DNA"/>
</dbReference>
<dbReference type="InterPro" id="IPR029063">
    <property type="entry name" value="SAM-dependent_MTases_sf"/>
</dbReference>
<dbReference type="Proteomes" id="UP000019225">
    <property type="component" value="Chromosome"/>
</dbReference>
<dbReference type="Gene3D" id="3.40.50.150">
    <property type="entry name" value="Vaccinia Virus protein VP39"/>
    <property type="match status" value="1"/>
</dbReference>
<gene>
    <name evidence="1" type="ORF">KALB_796</name>
</gene>
<keyword evidence="2" id="KW-1185">Reference proteome</keyword>
<evidence type="ECO:0000313" key="1">
    <source>
        <dbReference type="EMBL" id="AHH94170.1"/>
    </source>
</evidence>
<dbReference type="STRING" id="1449976.KALB_796"/>
<dbReference type="PATRIC" id="fig|1449976.3.peg.800"/>
<evidence type="ECO:0008006" key="3">
    <source>
        <dbReference type="Google" id="ProtNLM"/>
    </source>
</evidence>
<sequence>MSAPKQDAMNTVRSMVKAARGATAALRNPLYVPPGHFYSPIPAPEDLARAASAARGRTEVPGVDLRAPQQRALVAKLAKRWSEVPTRQLVDWRYHPDNVMFGLADAAVYYSVFSELKPRRVIEVGSGFSSAIALDASDRYAPESRFTFVEPYPERLLDLLRPDDQQRCTLIRTGVQDLPLDTFDQLRSGDLLFIDSTHVSKAGSDVNYLFFEVLPRLAEGVVVHVHDIFWPFEYPVDWLREGRNWNENYLLRAFLSYNSAFEVLLFNSWLWTTEHAFVSETLPQAADQQPGSIWLRRKAS</sequence>
<dbReference type="SUPFAM" id="SSF53335">
    <property type="entry name" value="S-adenosyl-L-methionine-dependent methyltransferases"/>
    <property type="match status" value="1"/>
</dbReference>
<reference evidence="1 2" key="1">
    <citation type="journal article" date="2014" name="BMC Genomics">
        <title>Complete genome sequence of producer of the glycopeptide antibiotic Aculeximycin Kutzneria albida DSM 43870T, a representative of minor genus of Pseudonocardiaceae.</title>
        <authorList>
            <person name="Rebets Y."/>
            <person name="Tokovenko B."/>
            <person name="Lushchyk I."/>
            <person name="Ruckert C."/>
            <person name="Zaburannyi N."/>
            <person name="Bechthold A."/>
            <person name="Kalinowski J."/>
            <person name="Luzhetskyy A."/>
        </authorList>
    </citation>
    <scope>NUCLEOTIDE SEQUENCE [LARGE SCALE GENOMIC DNA]</scope>
    <source>
        <strain evidence="1">DSM 43870</strain>
    </source>
</reference>